<dbReference type="Pfam" id="PF04230">
    <property type="entry name" value="PS_pyruv_trans"/>
    <property type="match status" value="1"/>
</dbReference>
<protein>
    <submittedName>
        <fullName evidence="2">Polysaccharide pyruvyl transferase</fullName>
    </submittedName>
</protein>
<proteinExistence type="predicted"/>
<evidence type="ECO:0000313" key="3">
    <source>
        <dbReference type="Proteomes" id="UP000095541"/>
    </source>
</evidence>
<feature type="domain" description="Polysaccharide pyruvyl transferase" evidence="1">
    <location>
        <begin position="13"/>
        <end position="347"/>
    </location>
</feature>
<dbReference type="Proteomes" id="UP000095541">
    <property type="component" value="Unassembled WGS sequence"/>
</dbReference>
<dbReference type="InterPro" id="IPR007345">
    <property type="entry name" value="Polysacch_pyruvyl_Trfase"/>
</dbReference>
<organism evidence="2 3">
    <name type="scientific">Bacteroides thetaiotaomicron</name>
    <dbReference type="NCBI Taxonomy" id="818"/>
    <lineage>
        <taxon>Bacteria</taxon>
        <taxon>Pseudomonadati</taxon>
        <taxon>Bacteroidota</taxon>
        <taxon>Bacteroidia</taxon>
        <taxon>Bacteroidales</taxon>
        <taxon>Bacteroidaceae</taxon>
        <taxon>Bacteroides</taxon>
    </lineage>
</organism>
<dbReference type="RefSeq" id="WP_055217434.1">
    <property type="nucleotide sequence ID" value="NZ_CZBI01000001.1"/>
</dbReference>
<gene>
    <name evidence="2" type="ORF">ERS852557_01206</name>
</gene>
<evidence type="ECO:0000259" key="1">
    <source>
        <dbReference type="Pfam" id="PF04230"/>
    </source>
</evidence>
<accession>A0A174PL64</accession>
<dbReference type="GO" id="GO:0016740">
    <property type="term" value="F:transferase activity"/>
    <property type="evidence" value="ECO:0007669"/>
    <property type="project" value="UniProtKB-KW"/>
</dbReference>
<keyword evidence="2" id="KW-0808">Transferase</keyword>
<dbReference type="PANTHER" id="PTHR36836:SF1">
    <property type="entry name" value="COLANIC ACID BIOSYNTHESIS PROTEIN WCAK"/>
    <property type="match status" value="1"/>
</dbReference>
<sequence length="415" mass="47534">MNIFIADYLPIKNKGEEALLRGIESLYKEKYKEDINFFVFGQSDEIEHDGNITSFPVKWCYPTYKYPKKFAGRVGFIKRLLCSLTYQIGLSPYVSEVEKHSEVMSAFAKADKILLAHDGFYNTFCAALGLFLKKKGYNYSVPGTGFMPQTKYGFFTKGLDYKFYNNSDYNVFREQTCFDYVNGMNLKRVPYLLPDMAFYCKASDRDVERSKAILDKYNIGKDQNEISIGLTMCENSISFHGSFLNMPNKSDVHRNFIAQLLDNVSNNINCKFYFIPHCIEKGAGDDLVIAEDIINRMKNKDRVVIIREDLPVNVLRPILHNLDFVLGERTHSIINSTSMCTPYFMLTCKMDFRSHDIIGKGIGLPNQIIDLDSPRIDDVTATVIKGISNRKSIKQHLESYKSIVAKSRETLLSII</sequence>
<dbReference type="PANTHER" id="PTHR36836">
    <property type="entry name" value="COLANIC ACID BIOSYNTHESIS PROTEIN WCAK"/>
    <property type="match status" value="1"/>
</dbReference>
<name>A0A174PL64_BACT4</name>
<evidence type="ECO:0000313" key="2">
    <source>
        <dbReference type="EMBL" id="CUP61723.1"/>
    </source>
</evidence>
<dbReference type="AlphaFoldDB" id="A0A174PL64"/>
<dbReference type="EMBL" id="CZBI01000001">
    <property type="protein sequence ID" value="CUP61723.1"/>
    <property type="molecule type" value="Genomic_DNA"/>
</dbReference>
<reference evidence="2 3" key="1">
    <citation type="submission" date="2015-09" db="EMBL/GenBank/DDBJ databases">
        <authorList>
            <consortium name="Pathogen Informatics"/>
        </authorList>
    </citation>
    <scope>NUCLEOTIDE SEQUENCE [LARGE SCALE GENOMIC DNA]</scope>
    <source>
        <strain evidence="2 3">2789STDY5834945</strain>
    </source>
</reference>